<evidence type="ECO:0000259" key="3">
    <source>
        <dbReference type="PROSITE" id="PS50110"/>
    </source>
</evidence>
<keyword evidence="1 2" id="KW-0597">Phosphoprotein</keyword>
<feature type="modified residue" description="4-aspartylphosphate" evidence="2">
    <location>
        <position position="100"/>
    </location>
</feature>
<dbReference type="PROSITE" id="PS50110">
    <property type="entry name" value="RESPONSE_REGULATORY"/>
    <property type="match status" value="1"/>
</dbReference>
<gene>
    <name evidence="4" type="ORF">EYB58_03365</name>
</gene>
<organism evidence="4 5">
    <name type="scientific">Desulfobacter hydrogenophilus</name>
    <dbReference type="NCBI Taxonomy" id="2291"/>
    <lineage>
        <taxon>Bacteria</taxon>
        <taxon>Pseudomonadati</taxon>
        <taxon>Thermodesulfobacteriota</taxon>
        <taxon>Desulfobacteria</taxon>
        <taxon>Desulfobacterales</taxon>
        <taxon>Desulfobacteraceae</taxon>
        <taxon>Desulfobacter</taxon>
    </lineage>
</organism>
<dbReference type="GO" id="GO:0016301">
    <property type="term" value="F:kinase activity"/>
    <property type="evidence" value="ECO:0007669"/>
    <property type="project" value="UniProtKB-KW"/>
</dbReference>
<dbReference type="InterPro" id="IPR011006">
    <property type="entry name" value="CheY-like_superfamily"/>
</dbReference>
<dbReference type="InterPro" id="IPR050595">
    <property type="entry name" value="Bact_response_regulator"/>
</dbReference>
<keyword evidence="5" id="KW-1185">Reference proteome</keyword>
<dbReference type="PANTHER" id="PTHR44591:SF3">
    <property type="entry name" value="RESPONSE REGULATORY DOMAIN-CONTAINING PROTEIN"/>
    <property type="match status" value="1"/>
</dbReference>
<dbReference type="Pfam" id="PF00072">
    <property type="entry name" value="Response_reg"/>
    <property type="match status" value="1"/>
</dbReference>
<keyword evidence="4" id="KW-0418">Kinase</keyword>
<name>A0ABX5RC29_9BACT</name>
<sequence length="169" mass="18673">MVNNCNGDIKLESRVGDGATFRIFLPIIQSKVKSDQEIQSGNVVVGNEKILFVDDEKPIVKFAVRVLERIGYSVTGTTSSKEALEVFKSNPNKFDIVITDMAMPHMVGTELAKKILELRPNIPIIICTGFSDQVDMEAAKAIGIKDYANKPILTSDFAIKIRNLLDQTT</sequence>
<reference evidence="4 5" key="1">
    <citation type="submission" date="2019-02" db="EMBL/GenBank/DDBJ databases">
        <title>Complete genome sequence of Desulfobacter hydrogenophilus AcRS1.</title>
        <authorList>
            <person name="Marietou A."/>
            <person name="Lund M.B."/>
            <person name="Marshall I.P.G."/>
            <person name="Schreiber L."/>
            <person name="Jorgensen B."/>
        </authorList>
    </citation>
    <scope>NUCLEOTIDE SEQUENCE [LARGE SCALE GENOMIC DNA]</scope>
    <source>
        <strain evidence="4 5">AcRS1</strain>
    </source>
</reference>
<evidence type="ECO:0000256" key="1">
    <source>
        <dbReference type="ARBA" id="ARBA00022553"/>
    </source>
</evidence>
<dbReference type="PANTHER" id="PTHR44591">
    <property type="entry name" value="STRESS RESPONSE REGULATOR PROTEIN 1"/>
    <property type="match status" value="1"/>
</dbReference>
<dbReference type="Gene3D" id="3.40.50.2300">
    <property type="match status" value="1"/>
</dbReference>
<dbReference type="SUPFAM" id="SSF52172">
    <property type="entry name" value="CheY-like"/>
    <property type="match status" value="1"/>
</dbReference>
<evidence type="ECO:0000313" key="4">
    <source>
        <dbReference type="EMBL" id="QBH12044.1"/>
    </source>
</evidence>
<evidence type="ECO:0000313" key="5">
    <source>
        <dbReference type="Proteomes" id="UP000293902"/>
    </source>
</evidence>
<dbReference type="EMBL" id="CP036313">
    <property type="protein sequence ID" value="QBH12044.1"/>
    <property type="molecule type" value="Genomic_DNA"/>
</dbReference>
<dbReference type="CDD" id="cd17546">
    <property type="entry name" value="REC_hyHK_CKI1_RcsC-like"/>
    <property type="match status" value="1"/>
</dbReference>
<accession>A0ABX5RC29</accession>
<evidence type="ECO:0000256" key="2">
    <source>
        <dbReference type="PROSITE-ProRule" id="PRU00169"/>
    </source>
</evidence>
<dbReference type="Proteomes" id="UP000293902">
    <property type="component" value="Chromosome"/>
</dbReference>
<protein>
    <submittedName>
        <fullName evidence="4">Hybrid sensor histidine kinase/response regulator</fullName>
    </submittedName>
</protein>
<proteinExistence type="predicted"/>
<dbReference type="SMART" id="SM00448">
    <property type="entry name" value="REC"/>
    <property type="match status" value="1"/>
</dbReference>
<feature type="domain" description="Response regulatory" evidence="3">
    <location>
        <begin position="49"/>
        <end position="165"/>
    </location>
</feature>
<keyword evidence="4" id="KW-0808">Transferase</keyword>
<dbReference type="InterPro" id="IPR001789">
    <property type="entry name" value="Sig_transdc_resp-reg_receiver"/>
</dbReference>